<protein>
    <submittedName>
        <fullName evidence="1">SGNH/GDSL hydrolase family protein</fullName>
    </submittedName>
</protein>
<reference evidence="1" key="1">
    <citation type="submission" date="2022-12" db="EMBL/GenBank/DDBJ databases">
        <title>Polyphasic identification of a Novel Hot-Spring Cyanobacterium Ocullathermofonsia sinensis gen nov. sp. nov. and Genomic Insights on its Adaptations to the Thermal Habitat.</title>
        <authorList>
            <person name="Daroch M."/>
            <person name="Tang J."/>
            <person name="Jiang Y."/>
        </authorList>
    </citation>
    <scope>NUCLEOTIDE SEQUENCE</scope>
    <source>
        <strain evidence="1">PKUAC-SCTA174</strain>
    </source>
</reference>
<dbReference type="GO" id="GO:0016787">
    <property type="term" value="F:hydrolase activity"/>
    <property type="evidence" value="ECO:0007669"/>
    <property type="project" value="UniProtKB-KW"/>
</dbReference>
<dbReference type="InterPro" id="IPR036514">
    <property type="entry name" value="SGNH_hydro_sf"/>
</dbReference>
<evidence type="ECO:0000313" key="2">
    <source>
        <dbReference type="Proteomes" id="UP001163152"/>
    </source>
</evidence>
<dbReference type="KEGG" id="tsin:OXH18_16955"/>
<accession>A0A9E8ZCG0</accession>
<proteinExistence type="predicted"/>
<dbReference type="Proteomes" id="UP001163152">
    <property type="component" value="Chromosome"/>
</dbReference>
<dbReference type="EMBL" id="CP113797">
    <property type="protein sequence ID" value="WAL58853.1"/>
    <property type="molecule type" value="Genomic_DNA"/>
</dbReference>
<organism evidence="1 2">
    <name type="scientific">Thermocoleostomius sinensis A174</name>
    <dbReference type="NCBI Taxonomy" id="2016057"/>
    <lineage>
        <taxon>Bacteria</taxon>
        <taxon>Bacillati</taxon>
        <taxon>Cyanobacteriota</taxon>
        <taxon>Cyanophyceae</taxon>
        <taxon>Oculatellales</taxon>
        <taxon>Oculatellaceae</taxon>
        <taxon>Thermocoleostomius</taxon>
    </lineage>
</organism>
<dbReference type="RefSeq" id="WP_268608288.1">
    <property type="nucleotide sequence ID" value="NZ_CP113797.1"/>
</dbReference>
<dbReference type="AlphaFoldDB" id="A0A9E8ZCG0"/>
<sequence length="457" mass="50863">MFTRRRSSWKRKSRRRSWFPIVLLLVGVPIALELLVRGIAYATGTSEQLTANSAGKSELIEAYRLGFLSPDGQPYEALPNQGHLMAVRNPLMGYQLLPDQTSEFWTINAQGFRDDQPVTPEKAAGEVRIFVLGGSTAFGQLNSDNQMTLASHLEKLLNDRVTNQKTNPTRFQPATLPYRADQVAEVLALPPRIPEQQYRVINAAVPGYASGNELAMLMQQVVAYNPDMVVLLNSYQDLMLPSSQVGADIPGLDALIQGERESPTAQFTQSVQDWFDRLYVVRAVDRYVLQSQSPEEELAIALNLVNAGNPQPLDQALAADDAELDRRIARYRNHLLQMVRWSSATRKRLFIGLQPEITGRAANAMPPEEAAILTKLGDSYAQRMQVGYTKLSEAAEQVAQSSANAQLLDLYKLYETYEGQAFQSPTSLTDEANQVLASKFFEAIVRELAIEPRPFGS</sequence>
<dbReference type="SUPFAM" id="SSF52266">
    <property type="entry name" value="SGNH hydrolase"/>
    <property type="match status" value="1"/>
</dbReference>
<evidence type="ECO:0000313" key="1">
    <source>
        <dbReference type="EMBL" id="WAL58853.1"/>
    </source>
</evidence>
<keyword evidence="2" id="KW-1185">Reference proteome</keyword>
<dbReference type="Gene3D" id="3.40.50.1110">
    <property type="entry name" value="SGNH hydrolase"/>
    <property type="match status" value="1"/>
</dbReference>
<keyword evidence="1" id="KW-0378">Hydrolase</keyword>
<gene>
    <name evidence="1" type="ORF">OXH18_16955</name>
</gene>
<name>A0A9E8ZCG0_9CYAN</name>